<proteinExistence type="predicted"/>
<dbReference type="Proteomes" id="UP001501570">
    <property type="component" value="Unassembled WGS sequence"/>
</dbReference>
<gene>
    <name evidence="1" type="ORF">GCM10023322_71230</name>
</gene>
<name>A0ABP9SN91_9ACTN</name>
<accession>A0ABP9SN91</accession>
<comment type="caution">
    <text evidence="1">The sequence shown here is derived from an EMBL/GenBank/DDBJ whole genome shotgun (WGS) entry which is preliminary data.</text>
</comment>
<protein>
    <submittedName>
        <fullName evidence="1">Uncharacterized protein</fullName>
    </submittedName>
</protein>
<dbReference type="EMBL" id="BAABJQ010000032">
    <property type="protein sequence ID" value="GAA5198262.1"/>
    <property type="molecule type" value="Genomic_DNA"/>
</dbReference>
<reference evidence="2" key="1">
    <citation type="journal article" date="2019" name="Int. J. Syst. Evol. Microbiol.">
        <title>The Global Catalogue of Microorganisms (GCM) 10K type strain sequencing project: providing services to taxonomists for standard genome sequencing and annotation.</title>
        <authorList>
            <consortium name="The Broad Institute Genomics Platform"/>
            <consortium name="The Broad Institute Genome Sequencing Center for Infectious Disease"/>
            <person name="Wu L."/>
            <person name="Ma J."/>
        </authorList>
    </citation>
    <scope>NUCLEOTIDE SEQUENCE [LARGE SCALE GENOMIC DNA]</scope>
    <source>
        <strain evidence="2">JCM 18304</strain>
    </source>
</reference>
<sequence>MTLWEVKADAQRGYWDFDPLVSVGPLRFGMSCGEALTALGSPEDPPAKIPQLEASETSYQNVTMYFATGRLYCVAIDALVGPQVTVEGTPLVGRVPSEVEQWLLDYSQQQNLELRYTHAADPHLPDLGLIVRVQRAGDVVLSRPVFLDDRAEVSWDYVPSSEWHRF</sequence>
<organism evidence="1 2">
    <name type="scientific">Rugosimonospora acidiphila</name>
    <dbReference type="NCBI Taxonomy" id="556531"/>
    <lineage>
        <taxon>Bacteria</taxon>
        <taxon>Bacillati</taxon>
        <taxon>Actinomycetota</taxon>
        <taxon>Actinomycetes</taxon>
        <taxon>Micromonosporales</taxon>
        <taxon>Micromonosporaceae</taxon>
        <taxon>Rugosimonospora</taxon>
    </lineage>
</organism>
<evidence type="ECO:0000313" key="1">
    <source>
        <dbReference type="EMBL" id="GAA5198262.1"/>
    </source>
</evidence>
<evidence type="ECO:0000313" key="2">
    <source>
        <dbReference type="Proteomes" id="UP001501570"/>
    </source>
</evidence>
<dbReference type="RefSeq" id="WP_345637307.1">
    <property type="nucleotide sequence ID" value="NZ_BAABJQ010000032.1"/>
</dbReference>
<keyword evidence="2" id="KW-1185">Reference proteome</keyword>